<dbReference type="PANTHER" id="PTHR43611:SF3">
    <property type="entry name" value="FLAVIN MONONUCLEOTIDE HYDROLASE 1, CHLOROPLATIC"/>
    <property type="match status" value="1"/>
</dbReference>
<dbReference type="PANTHER" id="PTHR43611">
    <property type="entry name" value="ALPHA-D-GLUCOSE 1-PHOSPHATE PHOSPHATASE"/>
    <property type="match status" value="1"/>
</dbReference>
<dbReference type="AlphaFoldDB" id="A0A1Y1S8B1"/>
<evidence type="ECO:0000313" key="1">
    <source>
        <dbReference type="EMBL" id="ORD94712.1"/>
    </source>
</evidence>
<accession>A0A1Y1S8B1</accession>
<proteinExistence type="predicted"/>
<dbReference type="SUPFAM" id="SSF56784">
    <property type="entry name" value="HAD-like"/>
    <property type="match status" value="1"/>
</dbReference>
<dbReference type="Gene3D" id="3.40.50.1000">
    <property type="entry name" value="HAD superfamily/HAD-like"/>
    <property type="match status" value="1"/>
</dbReference>
<comment type="caution">
    <text evidence="1">The sequence shown here is derived from an EMBL/GenBank/DDBJ whole genome shotgun (WGS) entry which is preliminary data.</text>
</comment>
<dbReference type="InterPro" id="IPR006439">
    <property type="entry name" value="HAD-SF_hydro_IA"/>
</dbReference>
<dbReference type="VEuPathDB" id="MicrosporidiaDB:ECANGB1_142"/>
<sequence>MTENNSQEASNNHNQLPHHYIEISTRNISLRSDAPVSFNEHILVFDMDDCLYHNRGVEEMCRSHALGIFCSKTNGTEAEFDEKCRKHGTRRMLFLTEFDMESDEICCGIESPDFSGLLKPSDELIAKLSGLNHRVFLLTNSTRCRTQHVLGLLGLDALFERVFVMDLRESALFMKPGRNGYQFVADYLGVEAERVHFFDDMPRNIDGATAVGWNGYLVQNNLIDQIDRAVEKIEKGK</sequence>
<protein>
    <submittedName>
        <fullName evidence="1">Uncharacterized protein</fullName>
    </submittedName>
</protein>
<dbReference type="OrthoDB" id="2195201at2759"/>
<reference evidence="1 2" key="1">
    <citation type="journal article" date="2017" name="Environ. Microbiol.">
        <title>Decay of the glycolytic pathway and adaptation to intranuclear parasitism within Enterocytozoonidae microsporidia.</title>
        <authorList>
            <person name="Wiredu Boakye D."/>
            <person name="Jaroenlak P."/>
            <person name="Prachumwat A."/>
            <person name="Williams T.A."/>
            <person name="Bateman K.S."/>
            <person name="Itsathitphaisarn O."/>
            <person name="Sritunyalucksana K."/>
            <person name="Paszkiewicz K.H."/>
            <person name="Moore K.A."/>
            <person name="Stentiford G.D."/>
            <person name="Williams B.A."/>
        </authorList>
    </citation>
    <scope>NUCLEOTIDE SEQUENCE [LARGE SCALE GENOMIC DNA]</scope>
    <source>
        <strain evidence="1 2">GB1</strain>
    </source>
</reference>
<name>A0A1Y1S8B1_9MICR</name>
<dbReference type="SFLD" id="SFLDG01129">
    <property type="entry name" value="C1.5:_HAD__Beta-PGM__Phosphata"/>
    <property type="match status" value="1"/>
</dbReference>
<dbReference type="Proteomes" id="UP000192639">
    <property type="component" value="Unassembled WGS sequence"/>
</dbReference>
<organism evidence="1 2">
    <name type="scientific">Enterospora canceri</name>
    <dbReference type="NCBI Taxonomy" id="1081671"/>
    <lineage>
        <taxon>Eukaryota</taxon>
        <taxon>Fungi</taxon>
        <taxon>Fungi incertae sedis</taxon>
        <taxon>Microsporidia</taxon>
        <taxon>Enterocytozoonidae</taxon>
        <taxon>Enterospora</taxon>
    </lineage>
</organism>
<dbReference type="EMBL" id="LWDP01000011">
    <property type="protein sequence ID" value="ORD94712.1"/>
    <property type="molecule type" value="Genomic_DNA"/>
</dbReference>
<evidence type="ECO:0000313" key="2">
    <source>
        <dbReference type="Proteomes" id="UP000192639"/>
    </source>
</evidence>
<dbReference type="GO" id="GO:0016791">
    <property type="term" value="F:phosphatase activity"/>
    <property type="evidence" value="ECO:0007669"/>
    <property type="project" value="UniProtKB-ARBA"/>
</dbReference>
<gene>
    <name evidence="1" type="ORF">ECANGB1_142</name>
</gene>
<dbReference type="SFLD" id="SFLDS00003">
    <property type="entry name" value="Haloacid_Dehalogenase"/>
    <property type="match status" value="1"/>
</dbReference>
<dbReference type="NCBIfam" id="TIGR01509">
    <property type="entry name" value="HAD-SF-IA-v3"/>
    <property type="match status" value="1"/>
</dbReference>
<dbReference type="InterPro" id="IPR023214">
    <property type="entry name" value="HAD_sf"/>
</dbReference>
<dbReference type="InterPro" id="IPR036412">
    <property type="entry name" value="HAD-like_sf"/>
</dbReference>
<dbReference type="Pfam" id="PF00702">
    <property type="entry name" value="Hydrolase"/>
    <property type="match status" value="1"/>
</dbReference>
<keyword evidence="2" id="KW-1185">Reference proteome</keyword>